<dbReference type="Proteomes" id="UP000037510">
    <property type="component" value="Unassembled WGS sequence"/>
</dbReference>
<name>A0A0L7KXK9_OPEBR</name>
<evidence type="ECO:0000313" key="1">
    <source>
        <dbReference type="EMBL" id="KOB68003.1"/>
    </source>
</evidence>
<dbReference type="AlphaFoldDB" id="A0A0L7KXK9"/>
<sequence length="79" mass="8930">MWIPLKSTKLAVAVYNWKGDVRSGLPLEIGEAVQLLEENGGESFIYLEKFVWAVILAFELKIRLLCCLLPHVLLQCLVS</sequence>
<comment type="caution">
    <text evidence="1">The sequence shown here is derived from an EMBL/GenBank/DDBJ whole genome shotgun (WGS) entry which is preliminary data.</text>
</comment>
<dbReference type="EMBL" id="JTDY01004567">
    <property type="protein sequence ID" value="KOB68003.1"/>
    <property type="molecule type" value="Genomic_DNA"/>
</dbReference>
<keyword evidence="2" id="KW-1185">Reference proteome</keyword>
<dbReference type="Gene3D" id="2.30.30.40">
    <property type="entry name" value="SH3 Domains"/>
    <property type="match status" value="1"/>
</dbReference>
<gene>
    <name evidence="1" type="ORF">OBRU01_19038</name>
</gene>
<organism evidence="1 2">
    <name type="scientific">Operophtera brumata</name>
    <name type="common">Winter moth</name>
    <name type="synonym">Phalaena brumata</name>
    <dbReference type="NCBI Taxonomy" id="104452"/>
    <lineage>
        <taxon>Eukaryota</taxon>
        <taxon>Metazoa</taxon>
        <taxon>Ecdysozoa</taxon>
        <taxon>Arthropoda</taxon>
        <taxon>Hexapoda</taxon>
        <taxon>Insecta</taxon>
        <taxon>Pterygota</taxon>
        <taxon>Neoptera</taxon>
        <taxon>Endopterygota</taxon>
        <taxon>Lepidoptera</taxon>
        <taxon>Glossata</taxon>
        <taxon>Ditrysia</taxon>
        <taxon>Geometroidea</taxon>
        <taxon>Geometridae</taxon>
        <taxon>Larentiinae</taxon>
        <taxon>Operophtera</taxon>
    </lineage>
</organism>
<reference evidence="1 2" key="1">
    <citation type="journal article" date="2015" name="Genome Biol. Evol.">
        <title>The genome of winter moth (Operophtera brumata) provides a genomic perspective on sexual dimorphism and phenology.</title>
        <authorList>
            <person name="Derks M.F."/>
            <person name="Smit S."/>
            <person name="Salis L."/>
            <person name="Schijlen E."/>
            <person name="Bossers A."/>
            <person name="Mateman C."/>
            <person name="Pijl A.S."/>
            <person name="de Ridder D."/>
            <person name="Groenen M.A."/>
            <person name="Visser M.E."/>
            <person name="Megens H.J."/>
        </authorList>
    </citation>
    <scope>NUCLEOTIDE SEQUENCE [LARGE SCALE GENOMIC DNA]</scope>
    <source>
        <strain evidence="1">WM2013NL</strain>
        <tissue evidence="1">Head and thorax</tissue>
    </source>
</reference>
<accession>A0A0L7KXK9</accession>
<evidence type="ECO:0000313" key="2">
    <source>
        <dbReference type="Proteomes" id="UP000037510"/>
    </source>
</evidence>
<protein>
    <submittedName>
        <fullName evidence="1">Dedicator of cytokinesis protein 3</fullName>
    </submittedName>
</protein>
<proteinExistence type="predicted"/>